<gene>
    <name evidence="2" type="ORF">AIOL_002729</name>
</gene>
<dbReference type="CDD" id="cd14503">
    <property type="entry name" value="PTP-bact"/>
    <property type="match status" value="1"/>
</dbReference>
<dbReference type="NCBIfam" id="TIGR01244">
    <property type="entry name" value="TIGR01244 family sulfur transferase"/>
    <property type="match status" value="1"/>
</dbReference>
<proteinExistence type="predicted"/>
<feature type="domain" description="Beta-lactamase hydrolase-like protein phosphatase-like" evidence="1">
    <location>
        <begin position="2"/>
        <end position="111"/>
    </location>
</feature>
<name>A0A0J9E4T5_9RHOB</name>
<keyword evidence="3" id="KW-1185">Reference proteome</keyword>
<dbReference type="SUPFAM" id="SSF52799">
    <property type="entry name" value="(Phosphotyrosine protein) phosphatases II"/>
    <property type="match status" value="1"/>
</dbReference>
<dbReference type="InterPro" id="IPR029021">
    <property type="entry name" value="Prot-tyrosine_phosphatase-like"/>
</dbReference>
<dbReference type="STRING" id="1675527.AIOL_002729"/>
<dbReference type="AlphaFoldDB" id="A0A0J9E4T5"/>
<organism evidence="2 3">
    <name type="scientific">Candidatus Rhodobacter oscarellae</name>
    <dbReference type="NCBI Taxonomy" id="1675527"/>
    <lineage>
        <taxon>Bacteria</taxon>
        <taxon>Pseudomonadati</taxon>
        <taxon>Pseudomonadota</taxon>
        <taxon>Alphaproteobacteria</taxon>
        <taxon>Rhodobacterales</taxon>
        <taxon>Rhodobacter group</taxon>
        <taxon>Rhodobacter</taxon>
    </lineage>
</organism>
<dbReference type="PATRIC" id="fig|1675527.3.peg.2857"/>
<dbReference type="Proteomes" id="UP000037178">
    <property type="component" value="Unassembled WGS sequence"/>
</dbReference>
<evidence type="ECO:0000313" key="2">
    <source>
        <dbReference type="EMBL" id="KMW57761.1"/>
    </source>
</evidence>
<dbReference type="Gene3D" id="3.90.190.10">
    <property type="entry name" value="Protein tyrosine phosphatase superfamily"/>
    <property type="match status" value="1"/>
</dbReference>
<dbReference type="GO" id="GO:0016787">
    <property type="term" value="F:hydrolase activity"/>
    <property type="evidence" value="ECO:0007669"/>
    <property type="project" value="InterPro"/>
</dbReference>
<dbReference type="OrthoDB" id="9805710at2"/>
<evidence type="ECO:0000259" key="1">
    <source>
        <dbReference type="Pfam" id="PF04273"/>
    </source>
</evidence>
<dbReference type="RefSeq" id="WP_049645441.1">
    <property type="nucleotide sequence ID" value="NZ_LFTY01000002.1"/>
</dbReference>
<sequence>MDIRRITPDYAVSPQIAPQDMAALAAEGFTTVINNRPDAEITPDLCCDEMRRAAEAAGLRYVANPVVNGALTMQMVEAQGAAIKASTGPVFAWCRSGTRCSIVWALSEAGARPTQEILSALSQAGYDLPQLASQVDALAER</sequence>
<comment type="caution">
    <text evidence="2">The sequence shown here is derived from an EMBL/GenBank/DDBJ whole genome shotgun (WGS) entry which is preliminary data.</text>
</comment>
<accession>A0A0J9E4T5</accession>
<protein>
    <submittedName>
        <fullName evidence="2">Sulfide-quinone reductase</fullName>
    </submittedName>
</protein>
<evidence type="ECO:0000313" key="3">
    <source>
        <dbReference type="Proteomes" id="UP000037178"/>
    </source>
</evidence>
<reference evidence="2 3" key="1">
    <citation type="submission" date="2015-06" db="EMBL/GenBank/DDBJ databases">
        <title>Draft genome sequence of an Alphaproteobacteria species associated to the Mediterranean sponge Oscarella lobularis.</title>
        <authorList>
            <person name="Jourda C."/>
            <person name="Santini S."/>
            <person name="Claverie J.-M."/>
        </authorList>
    </citation>
    <scope>NUCLEOTIDE SEQUENCE [LARGE SCALE GENOMIC DNA]</scope>
    <source>
        <strain evidence="2">IGS</strain>
    </source>
</reference>
<dbReference type="Pfam" id="PF04273">
    <property type="entry name" value="BLH_phosphatase"/>
    <property type="match status" value="1"/>
</dbReference>
<dbReference type="InterPro" id="IPR005939">
    <property type="entry name" value="BLH_phosphatase-like"/>
</dbReference>
<dbReference type="EMBL" id="LFTY01000002">
    <property type="protein sequence ID" value="KMW57761.1"/>
    <property type="molecule type" value="Genomic_DNA"/>
</dbReference>